<dbReference type="EMBL" id="CATNWA010016013">
    <property type="protein sequence ID" value="CAI9588980.1"/>
    <property type="molecule type" value="Genomic_DNA"/>
</dbReference>
<comment type="caution">
    <text evidence="1">The sequence shown here is derived from an EMBL/GenBank/DDBJ whole genome shotgun (WGS) entry which is preliminary data.</text>
</comment>
<gene>
    <name evidence="1" type="ORF">SPARVUS_LOCUS10828303</name>
</gene>
<keyword evidence="2" id="KW-1185">Reference proteome</keyword>
<organism evidence="1 2">
    <name type="scientific">Staurois parvus</name>
    <dbReference type="NCBI Taxonomy" id="386267"/>
    <lineage>
        <taxon>Eukaryota</taxon>
        <taxon>Metazoa</taxon>
        <taxon>Chordata</taxon>
        <taxon>Craniata</taxon>
        <taxon>Vertebrata</taxon>
        <taxon>Euteleostomi</taxon>
        <taxon>Amphibia</taxon>
        <taxon>Batrachia</taxon>
        <taxon>Anura</taxon>
        <taxon>Neobatrachia</taxon>
        <taxon>Ranoidea</taxon>
        <taxon>Ranidae</taxon>
        <taxon>Staurois</taxon>
    </lineage>
</organism>
<accession>A0ABN9EVZ0</accession>
<proteinExistence type="predicted"/>
<evidence type="ECO:0008006" key="3">
    <source>
        <dbReference type="Google" id="ProtNLM"/>
    </source>
</evidence>
<dbReference type="Proteomes" id="UP001162483">
    <property type="component" value="Unassembled WGS sequence"/>
</dbReference>
<evidence type="ECO:0000313" key="1">
    <source>
        <dbReference type="EMBL" id="CAI9588980.1"/>
    </source>
</evidence>
<reference evidence="1" key="1">
    <citation type="submission" date="2023-05" db="EMBL/GenBank/DDBJ databases">
        <authorList>
            <person name="Stuckert A."/>
        </authorList>
    </citation>
    <scope>NUCLEOTIDE SEQUENCE</scope>
</reference>
<dbReference type="PANTHER" id="PTHR31635:SF196">
    <property type="entry name" value="REVERSE TRANSCRIPTASE DOMAIN-CONTAINING PROTEIN-RELATED"/>
    <property type="match status" value="1"/>
</dbReference>
<evidence type="ECO:0000313" key="2">
    <source>
        <dbReference type="Proteomes" id="UP001162483"/>
    </source>
</evidence>
<name>A0ABN9EVZ0_9NEOB</name>
<protein>
    <recommendedName>
        <fullName evidence="3">Reverse transcriptase zinc-binding domain-containing protein</fullName>
    </recommendedName>
</protein>
<sequence length="357" mass="40945">MTVLPKLLYLFATLPVPVPMSKLHSLQKSFLHFIWHKKRHRIARSVLLSPVLGGLGAPDIITYYYATHLRFLMSWSTHYPPNTWAEIESLQLSPAHPCSLLWSTSAVDVSSFRHLFLGPMHFSLTVWQKCTAKFTLVSDCSPLTNILYNPNLPDNMAMSRMSLWVVANLFQLRHLVHPVTRKLNSFPDLQKKALLPSQHLYIYLQICHFFSTLSPSLTLGKPTPFERLCMQGPHQRGIISNTYKLLLDAPSLSNDTHLYMCRWSQFVQCDIDLLTWKKIWENASRSSVCVVFKENIYKIMMLWYKTPEVLHAYNASPACWCCGGDLGSLYHIFWTCSSFLGRCSLPVTITNAYLSPT</sequence>
<dbReference type="PANTHER" id="PTHR31635">
    <property type="entry name" value="REVERSE TRANSCRIPTASE DOMAIN-CONTAINING PROTEIN-RELATED"/>
    <property type="match status" value="1"/>
</dbReference>